<protein>
    <recommendedName>
        <fullName evidence="6">B-like cyclin</fullName>
    </recommendedName>
</protein>
<evidence type="ECO:0000313" key="11">
    <source>
        <dbReference type="Proteomes" id="UP000238479"/>
    </source>
</evidence>
<evidence type="ECO:0000256" key="7">
    <source>
        <dbReference type="RuleBase" id="RU000383"/>
    </source>
</evidence>
<evidence type="ECO:0000259" key="8">
    <source>
        <dbReference type="SMART" id="SM00385"/>
    </source>
</evidence>
<dbReference type="SUPFAM" id="SSF47954">
    <property type="entry name" value="Cyclin-like"/>
    <property type="match status" value="2"/>
</dbReference>
<evidence type="ECO:0000256" key="2">
    <source>
        <dbReference type="ARBA" id="ARBA00011177"/>
    </source>
</evidence>
<comment type="caution">
    <text evidence="10">The sequence shown here is derived from an EMBL/GenBank/DDBJ whole genome shotgun (WGS) entry which is preliminary data.</text>
</comment>
<dbReference type="Pfam" id="PF00134">
    <property type="entry name" value="Cyclin_N"/>
    <property type="match status" value="1"/>
</dbReference>
<dbReference type="EMBL" id="PDCK01000040">
    <property type="protein sequence ID" value="PRQ47093.1"/>
    <property type="molecule type" value="Genomic_DNA"/>
</dbReference>
<evidence type="ECO:0000259" key="9">
    <source>
        <dbReference type="SMART" id="SM01332"/>
    </source>
</evidence>
<proteinExistence type="inferred from homology"/>
<evidence type="ECO:0000313" key="10">
    <source>
        <dbReference type="EMBL" id="PRQ47093.1"/>
    </source>
</evidence>
<feature type="domain" description="Cyclin-like" evidence="8">
    <location>
        <begin position="123"/>
        <end position="207"/>
    </location>
</feature>
<evidence type="ECO:0000256" key="5">
    <source>
        <dbReference type="ARBA" id="ARBA00023306"/>
    </source>
</evidence>
<evidence type="ECO:0000256" key="3">
    <source>
        <dbReference type="ARBA" id="ARBA00022618"/>
    </source>
</evidence>
<dbReference type="InterPro" id="IPR013763">
    <property type="entry name" value="Cyclin-like_dom"/>
</dbReference>
<comment type="similarity">
    <text evidence="1">Belongs to the cyclin family. Cyclin AB subfamily.</text>
</comment>
<dbReference type="GO" id="GO:0051301">
    <property type="term" value="P:cell division"/>
    <property type="evidence" value="ECO:0007669"/>
    <property type="project" value="UniProtKB-KW"/>
</dbReference>
<dbReference type="FunFam" id="1.10.472.10:FF:000013">
    <property type="entry name" value="Cyclin A1"/>
    <property type="match status" value="1"/>
</dbReference>
<dbReference type="InterPro" id="IPR004367">
    <property type="entry name" value="Cyclin_C-dom"/>
</dbReference>
<name>A0A2P6RL00_ROSCH</name>
<keyword evidence="5" id="KW-0131">Cell cycle</keyword>
<keyword evidence="4 7" id="KW-0195">Cyclin</keyword>
<dbReference type="InterPro" id="IPR036915">
    <property type="entry name" value="Cyclin-like_sf"/>
</dbReference>
<dbReference type="PROSITE" id="PS00292">
    <property type="entry name" value="CYCLINS"/>
    <property type="match status" value="1"/>
</dbReference>
<organism evidence="10 11">
    <name type="scientific">Rosa chinensis</name>
    <name type="common">China rose</name>
    <dbReference type="NCBI Taxonomy" id="74649"/>
    <lineage>
        <taxon>Eukaryota</taxon>
        <taxon>Viridiplantae</taxon>
        <taxon>Streptophyta</taxon>
        <taxon>Embryophyta</taxon>
        <taxon>Tracheophyta</taxon>
        <taxon>Spermatophyta</taxon>
        <taxon>Magnoliopsida</taxon>
        <taxon>eudicotyledons</taxon>
        <taxon>Gunneridae</taxon>
        <taxon>Pentapetalae</taxon>
        <taxon>rosids</taxon>
        <taxon>fabids</taxon>
        <taxon>Rosales</taxon>
        <taxon>Rosaceae</taxon>
        <taxon>Rosoideae</taxon>
        <taxon>Rosoideae incertae sedis</taxon>
        <taxon>Rosa</taxon>
    </lineage>
</organism>
<dbReference type="PANTHER" id="PTHR10177">
    <property type="entry name" value="CYCLINS"/>
    <property type="match status" value="1"/>
</dbReference>
<dbReference type="InterPro" id="IPR006671">
    <property type="entry name" value="Cyclin_N"/>
</dbReference>
<comment type="subunit">
    <text evidence="2">Interacts with the CDC2 protein kinase to form a serine/threonine kinase holoenzyme complex also known as maturation promoting factor (MPF). The cyclin subunit imparts substrate specificity to the complex.</text>
</comment>
<dbReference type="SMART" id="SM00385">
    <property type="entry name" value="CYCLIN"/>
    <property type="match status" value="2"/>
</dbReference>
<dbReference type="Pfam" id="PF02984">
    <property type="entry name" value="Cyclin_C"/>
    <property type="match status" value="1"/>
</dbReference>
<feature type="domain" description="Cyclin-like" evidence="8">
    <location>
        <begin position="220"/>
        <end position="308"/>
    </location>
</feature>
<evidence type="ECO:0000256" key="6">
    <source>
        <dbReference type="ARBA" id="ARBA00032263"/>
    </source>
</evidence>
<dbReference type="OrthoDB" id="5590282at2759"/>
<feature type="domain" description="Cyclin C-terminal" evidence="9">
    <location>
        <begin position="216"/>
        <end position="339"/>
    </location>
</feature>
<dbReference type="CDD" id="cd20506">
    <property type="entry name" value="CYCLIN_AtCycA-like_rpt2"/>
    <property type="match status" value="1"/>
</dbReference>
<dbReference type="Proteomes" id="UP000238479">
    <property type="component" value="Chromosome 2"/>
</dbReference>
<dbReference type="Gene3D" id="1.10.472.10">
    <property type="entry name" value="Cyclin-like"/>
    <property type="match status" value="2"/>
</dbReference>
<sequence length="348" mass="39423">MSTYVLVKKLISFLETITPKPCCRNTCLATALPLVPKTIKYSEAILHETTAIVCNRELLVDLEADGGIADIDNSFMDQQLCTTFACDIYNHLRASEVKKRPSTDYMDKIQKDINPSMRALLVDWLVEVAEGCSFVPETLYLAVNYIDRYLSGIPINRERLKLLGVACLMLASKYEYMCTPSVEEFCDLTNNIYLVEEVLEMESSVLSYLKYEMTAVTTKCFLSRFVRAAQGANELPSLHLECLANYLAELSLLDYSMLCYASSLIAASAIFLANYIMIPSKRPWNATLQHYTLYQPSDLRNCVKDLHRLCCNNQSSTLPAIIEKYSQHEYKCVAEKQCPATIPEEYQA</sequence>
<dbReference type="OMA" id="CYITENT"/>
<gene>
    <name evidence="10" type="ORF">RchiOBHm_Chr2g0095961</name>
</gene>
<dbReference type="InterPro" id="IPR039361">
    <property type="entry name" value="Cyclin"/>
</dbReference>
<evidence type="ECO:0000256" key="4">
    <source>
        <dbReference type="ARBA" id="ARBA00023127"/>
    </source>
</evidence>
<keyword evidence="11" id="KW-1185">Reference proteome</keyword>
<dbReference type="Gramene" id="PRQ47093">
    <property type="protein sequence ID" value="PRQ47093"/>
    <property type="gene ID" value="RchiOBHm_Chr2g0095961"/>
</dbReference>
<dbReference type="AlphaFoldDB" id="A0A2P6RL00"/>
<accession>A0A2P6RL00</accession>
<evidence type="ECO:0000256" key="1">
    <source>
        <dbReference type="ARBA" id="ARBA00006955"/>
    </source>
</evidence>
<dbReference type="SMART" id="SM01332">
    <property type="entry name" value="Cyclin_C"/>
    <property type="match status" value="1"/>
</dbReference>
<dbReference type="InterPro" id="IPR048258">
    <property type="entry name" value="Cyclins_cyclin-box"/>
</dbReference>
<keyword evidence="3" id="KW-0132">Cell division</keyword>
<reference evidence="10 11" key="1">
    <citation type="journal article" date="2018" name="Nat. Genet.">
        <title>The Rosa genome provides new insights in the design of modern roses.</title>
        <authorList>
            <person name="Bendahmane M."/>
        </authorList>
    </citation>
    <scope>NUCLEOTIDE SEQUENCE [LARGE SCALE GENOMIC DNA]</scope>
    <source>
        <strain evidence="11">cv. Old Blush</strain>
    </source>
</reference>
<dbReference type="STRING" id="74649.A0A2P6RL00"/>